<feature type="transmembrane region" description="Helical" evidence="1">
    <location>
        <begin position="20"/>
        <end position="45"/>
    </location>
</feature>
<keyword evidence="1" id="KW-0812">Transmembrane</keyword>
<dbReference type="EMBL" id="QFQD01000064">
    <property type="protein sequence ID" value="PZQ80446.1"/>
    <property type="molecule type" value="Genomic_DNA"/>
</dbReference>
<feature type="transmembrane region" description="Helical" evidence="1">
    <location>
        <begin position="66"/>
        <end position="92"/>
    </location>
</feature>
<accession>A0A2W5QTS9</accession>
<evidence type="ECO:0000313" key="2">
    <source>
        <dbReference type="EMBL" id="PZQ80446.1"/>
    </source>
</evidence>
<dbReference type="InterPro" id="IPR025671">
    <property type="entry name" value="HXXEE"/>
</dbReference>
<name>A0A2W5QTS9_ANCNO</name>
<feature type="transmembrane region" description="Helical" evidence="1">
    <location>
        <begin position="134"/>
        <end position="156"/>
    </location>
</feature>
<keyword evidence="1" id="KW-1133">Transmembrane helix</keyword>
<sequence>MSVAPFRNWLAARWVAAAGFMAAALLALVPVLWAPLALPVLLIFLHSPAYMLHQVEEHTGDRFRRFANTVMFGGREALTTASVMVINIPVVWGLNLGALYAASLLGPGYALVAPYALVVNALTHFGAALRLRRYNPGLATALLVFLPLGLVTLRVIGGEADTTLHQHLAALAGALALHALIILYVMLRLWRLGR</sequence>
<protein>
    <submittedName>
        <fullName evidence="2">HXXEE domain-containing protein</fullName>
    </submittedName>
</protein>
<feature type="transmembrane region" description="Helical" evidence="1">
    <location>
        <begin position="98"/>
        <end position="122"/>
    </location>
</feature>
<proteinExistence type="predicted"/>
<evidence type="ECO:0000313" key="3">
    <source>
        <dbReference type="Proteomes" id="UP000248887"/>
    </source>
</evidence>
<gene>
    <name evidence="2" type="ORF">DI549_17045</name>
</gene>
<feature type="transmembrane region" description="Helical" evidence="1">
    <location>
        <begin position="168"/>
        <end position="187"/>
    </location>
</feature>
<keyword evidence="1" id="KW-0472">Membrane</keyword>
<comment type="caution">
    <text evidence="2">The sequence shown here is derived from an EMBL/GenBank/DDBJ whole genome shotgun (WGS) entry which is preliminary data.</text>
</comment>
<organism evidence="2 3">
    <name type="scientific">Ancylobacter novellus</name>
    <name type="common">Thiobacillus novellus</name>
    <dbReference type="NCBI Taxonomy" id="921"/>
    <lineage>
        <taxon>Bacteria</taxon>
        <taxon>Pseudomonadati</taxon>
        <taxon>Pseudomonadota</taxon>
        <taxon>Alphaproteobacteria</taxon>
        <taxon>Hyphomicrobiales</taxon>
        <taxon>Xanthobacteraceae</taxon>
        <taxon>Ancylobacter</taxon>
    </lineage>
</organism>
<dbReference type="Pfam" id="PF13787">
    <property type="entry name" value="HXXEE"/>
    <property type="match status" value="1"/>
</dbReference>
<evidence type="ECO:0000256" key="1">
    <source>
        <dbReference type="SAM" id="Phobius"/>
    </source>
</evidence>
<reference evidence="2 3" key="1">
    <citation type="submission" date="2017-08" db="EMBL/GenBank/DDBJ databases">
        <title>Infants hospitalized years apart are colonized by the same room-sourced microbial strains.</title>
        <authorList>
            <person name="Brooks B."/>
            <person name="Olm M.R."/>
            <person name="Firek B.A."/>
            <person name="Baker R."/>
            <person name="Thomas B.C."/>
            <person name="Morowitz M.J."/>
            <person name="Banfield J.F."/>
        </authorList>
    </citation>
    <scope>NUCLEOTIDE SEQUENCE [LARGE SCALE GENOMIC DNA]</scope>
    <source>
        <strain evidence="2">S2_005_001_R2_27</strain>
    </source>
</reference>
<dbReference type="AlphaFoldDB" id="A0A2W5QTS9"/>
<dbReference type="Proteomes" id="UP000248887">
    <property type="component" value="Unassembled WGS sequence"/>
</dbReference>